<dbReference type="Proteomes" id="UP000000383">
    <property type="component" value="Chromosome"/>
</dbReference>
<dbReference type="AlphaFoldDB" id="D7DPK7"/>
<dbReference type="EMBL" id="CP002056">
    <property type="protein sequence ID" value="ADI29251.1"/>
    <property type="molecule type" value="Genomic_DNA"/>
</dbReference>
<name>D7DPK7_METV0</name>
<keyword evidence="1" id="KW-0472">Membrane</keyword>
<accession>D7DPK7</accession>
<sequence>MRHLNVWVTLAYVFCRKILLNMLNFLISTSAFSLAAFILNRILKTHPNSPRSITLTVMIVATIFSLGAGWAVDKLDGDAELHKNDPSITEIIKGGNPVKIVKMIAGFN</sequence>
<dbReference type="HOGENOM" id="CLU_2193887_0_0_4"/>
<dbReference type="KEGG" id="meh:M301_0867"/>
<keyword evidence="1" id="KW-0812">Transmembrane</keyword>
<feature type="transmembrane region" description="Helical" evidence="1">
    <location>
        <begin position="20"/>
        <end position="40"/>
    </location>
</feature>
<gene>
    <name evidence="2" type="ordered locus">M301_0867</name>
</gene>
<organism evidence="2 3">
    <name type="scientific">Methylotenera versatilis (strain 301)</name>
    <dbReference type="NCBI Taxonomy" id="666681"/>
    <lineage>
        <taxon>Bacteria</taxon>
        <taxon>Pseudomonadati</taxon>
        <taxon>Pseudomonadota</taxon>
        <taxon>Betaproteobacteria</taxon>
        <taxon>Nitrosomonadales</taxon>
        <taxon>Methylophilaceae</taxon>
        <taxon>Methylotenera</taxon>
    </lineage>
</organism>
<reference evidence="2 3" key="2">
    <citation type="journal article" date="2011" name="J. Bacteriol.">
        <title>Genomes of three methylotrophs from a single niche uncover genetic and metabolic divergence of Methylophilaceae.</title>
        <authorList>
            <person name="Lapidus A."/>
            <person name="Clum A."/>
            <person name="Labutti K."/>
            <person name="Kaluzhnaya M.G."/>
            <person name="Lim S."/>
            <person name="Beck D.A."/>
            <person name="Glavina Del Rio T."/>
            <person name="Nolan M."/>
            <person name="Mavromatis K."/>
            <person name="Huntemann M."/>
            <person name="Lucas S."/>
            <person name="Lidstrom M.E."/>
            <person name="Ivanova N."/>
            <person name="Chistoserdova L."/>
        </authorList>
    </citation>
    <scope>NUCLEOTIDE SEQUENCE [LARGE SCALE GENOMIC DNA]</scope>
    <source>
        <strain evidence="2 3">301</strain>
    </source>
</reference>
<protein>
    <submittedName>
        <fullName evidence="2">Uncharacterized protein</fullName>
    </submittedName>
</protein>
<dbReference type="RefSeq" id="WP_013147567.1">
    <property type="nucleotide sequence ID" value="NC_014207.1"/>
</dbReference>
<dbReference type="OrthoDB" id="9985625at2"/>
<keyword evidence="3" id="KW-1185">Reference proteome</keyword>
<feature type="transmembrane region" description="Helical" evidence="1">
    <location>
        <begin position="52"/>
        <end position="72"/>
    </location>
</feature>
<evidence type="ECO:0000313" key="2">
    <source>
        <dbReference type="EMBL" id="ADI29251.1"/>
    </source>
</evidence>
<dbReference type="STRING" id="666681.M301_0867"/>
<evidence type="ECO:0000313" key="3">
    <source>
        <dbReference type="Proteomes" id="UP000000383"/>
    </source>
</evidence>
<proteinExistence type="predicted"/>
<reference evidence="3" key="1">
    <citation type="submission" date="2010-05" db="EMBL/GenBank/DDBJ databases">
        <title>Complete sequence of Methylotenera sp. 301.</title>
        <authorList>
            <person name="Lucas S."/>
            <person name="Copeland A."/>
            <person name="Lapidus A."/>
            <person name="Cheng J.-F."/>
            <person name="Bruce D."/>
            <person name="Goodwin L."/>
            <person name="Pitluck S."/>
            <person name="Clum A."/>
            <person name="Land M."/>
            <person name="Hauser L."/>
            <person name="Kyrpides N."/>
            <person name="Ivanova N."/>
            <person name="Chistoservova L."/>
            <person name="Kalyuzhnaya M."/>
            <person name="Woyke T."/>
        </authorList>
    </citation>
    <scope>NUCLEOTIDE SEQUENCE [LARGE SCALE GENOMIC DNA]</scope>
    <source>
        <strain evidence="3">301</strain>
    </source>
</reference>
<keyword evidence="1" id="KW-1133">Transmembrane helix</keyword>
<evidence type="ECO:0000256" key="1">
    <source>
        <dbReference type="SAM" id="Phobius"/>
    </source>
</evidence>